<dbReference type="InterPro" id="IPR013762">
    <property type="entry name" value="Integrase-like_cat_sf"/>
</dbReference>
<dbReference type="CDD" id="cd00796">
    <property type="entry name" value="INT_Rci_Hp1_C"/>
    <property type="match status" value="1"/>
</dbReference>
<proteinExistence type="inferred from homology"/>
<evidence type="ECO:0000313" key="10">
    <source>
        <dbReference type="Proteomes" id="UP000075609"/>
    </source>
</evidence>
<comment type="similarity">
    <text evidence="1">Belongs to the 'phage' integrase family.</text>
</comment>
<gene>
    <name evidence="9" type="ORF">ATY35_19870</name>
</gene>
<feature type="region of interest" description="Disordered" evidence="6">
    <location>
        <begin position="1"/>
        <end position="35"/>
    </location>
</feature>
<evidence type="ECO:0000256" key="1">
    <source>
        <dbReference type="ARBA" id="ARBA00008857"/>
    </source>
</evidence>
<dbReference type="Proteomes" id="UP000075609">
    <property type="component" value="Unassembled WGS sequence"/>
</dbReference>
<feature type="domain" description="Tyr recombinase" evidence="7">
    <location>
        <begin position="211"/>
        <end position="390"/>
    </location>
</feature>
<reference evidence="9 10" key="1">
    <citation type="submission" date="2015-12" db="EMBL/GenBank/DDBJ databases">
        <authorList>
            <person name="Tarr C.L."/>
            <person name="Gladney L.M."/>
        </authorList>
    </citation>
    <scope>NUCLEOTIDE SEQUENCE [LARGE SCALE GENOMIC DNA]</scope>
    <source>
        <strain evidence="9 10">1048-83</strain>
    </source>
</reference>
<dbReference type="PANTHER" id="PTHR30629:SF2">
    <property type="entry name" value="PROPHAGE INTEGRASE INTS-RELATED"/>
    <property type="match status" value="1"/>
</dbReference>
<keyword evidence="2" id="KW-0229">DNA integration</keyword>
<dbReference type="InterPro" id="IPR025166">
    <property type="entry name" value="Integrase_DNA_bind_dom"/>
</dbReference>
<dbReference type="Pfam" id="PF22022">
    <property type="entry name" value="Phage_int_M"/>
    <property type="match status" value="1"/>
</dbReference>
<dbReference type="SUPFAM" id="SSF56349">
    <property type="entry name" value="DNA breaking-rejoining enzymes"/>
    <property type="match status" value="1"/>
</dbReference>
<dbReference type="Gene3D" id="1.10.443.10">
    <property type="entry name" value="Intergrase catalytic core"/>
    <property type="match status" value="1"/>
</dbReference>
<sequence length="403" mass="45771">MTKEAAMQSRKFKFNKRQLDSLPPTPSTSKSKETEYTDELCSGLKMIVNRQGRKRFLFRYTLYGTKKSIQLGEYPALDINTARQIANDHKREIALGNDPKAIRDEKRNVLTFQEFSELHYLPYAMMNKLTAKSDAGSLKLHFYPKWGKKPLTDIGQQDIQKLLDGLLEGRKPATVNRLRSLILRMFRLAMEWGYVDSNPGQYIRKLKENNVRQRFLSRAEVSSFIKACNEEPNLTQSNALKFALLTGMRIGEITSSKWECLTVDDDGNWSLFLPHTKSGLSRTVLLNHLAKEVIHDQRRFQQPKNPYIFAGDAPGRPIAHPKKAFARIKKAAGITDNFRIHDLRHSFASILINSGNATLYDVQHLLGHQSPQTSTRYAHLASSRLREVSANVAELVGGVATGK</sequence>
<dbReference type="PROSITE" id="PS51900">
    <property type="entry name" value="CB"/>
    <property type="match status" value="1"/>
</dbReference>
<evidence type="ECO:0000256" key="6">
    <source>
        <dbReference type="SAM" id="MobiDB-lite"/>
    </source>
</evidence>
<dbReference type="Gene3D" id="1.10.150.130">
    <property type="match status" value="1"/>
</dbReference>
<dbReference type="Pfam" id="PF00589">
    <property type="entry name" value="Phage_integrase"/>
    <property type="match status" value="1"/>
</dbReference>
<feature type="domain" description="Core-binding (CB)" evidence="8">
    <location>
        <begin position="116"/>
        <end position="190"/>
    </location>
</feature>
<dbReference type="EMBL" id="LOBP01000188">
    <property type="protein sequence ID" value="KYN81666.1"/>
    <property type="molecule type" value="Genomic_DNA"/>
</dbReference>
<dbReference type="PROSITE" id="PS51898">
    <property type="entry name" value="TYR_RECOMBINASE"/>
    <property type="match status" value="1"/>
</dbReference>
<evidence type="ECO:0000259" key="7">
    <source>
        <dbReference type="PROSITE" id="PS51898"/>
    </source>
</evidence>
<dbReference type="PANTHER" id="PTHR30629">
    <property type="entry name" value="PROPHAGE INTEGRASE"/>
    <property type="match status" value="1"/>
</dbReference>
<evidence type="ECO:0000256" key="4">
    <source>
        <dbReference type="ARBA" id="ARBA00023172"/>
    </source>
</evidence>
<dbReference type="InterPro" id="IPR011010">
    <property type="entry name" value="DNA_brk_join_enz"/>
</dbReference>
<evidence type="ECO:0000256" key="5">
    <source>
        <dbReference type="PROSITE-ProRule" id="PRU01248"/>
    </source>
</evidence>
<keyword evidence="3 5" id="KW-0238">DNA-binding</keyword>
<dbReference type="InterPro" id="IPR038488">
    <property type="entry name" value="Integrase_DNA-bd_sf"/>
</dbReference>
<name>A0ABR5VXY1_9VIBR</name>
<organism evidence="9 10">
    <name type="scientific">Vibrio cidicii</name>
    <dbReference type="NCBI Taxonomy" id="1763883"/>
    <lineage>
        <taxon>Bacteria</taxon>
        <taxon>Pseudomonadati</taxon>
        <taxon>Pseudomonadota</taxon>
        <taxon>Gammaproteobacteria</taxon>
        <taxon>Vibrionales</taxon>
        <taxon>Vibrionaceae</taxon>
        <taxon>Vibrio</taxon>
    </lineage>
</organism>
<evidence type="ECO:0000313" key="9">
    <source>
        <dbReference type="EMBL" id="KYN81666.1"/>
    </source>
</evidence>
<protein>
    <submittedName>
        <fullName evidence="9">Integrase</fullName>
    </submittedName>
</protein>
<comment type="caution">
    <text evidence="9">The sequence shown here is derived from an EMBL/GenBank/DDBJ whole genome shotgun (WGS) entry which is preliminary data.</text>
</comment>
<dbReference type="InterPro" id="IPR002104">
    <property type="entry name" value="Integrase_catalytic"/>
</dbReference>
<evidence type="ECO:0000259" key="8">
    <source>
        <dbReference type="PROSITE" id="PS51900"/>
    </source>
</evidence>
<evidence type="ECO:0000256" key="3">
    <source>
        <dbReference type="ARBA" id="ARBA00023125"/>
    </source>
</evidence>
<dbReference type="InterPro" id="IPR010998">
    <property type="entry name" value="Integrase_recombinase_N"/>
</dbReference>
<dbReference type="InterPro" id="IPR053876">
    <property type="entry name" value="Phage_int_M"/>
</dbReference>
<evidence type="ECO:0000256" key="2">
    <source>
        <dbReference type="ARBA" id="ARBA00022908"/>
    </source>
</evidence>
<keyword evidence="4" id="KW-0233">DNA recombination</keyword>
<dbReference type="Gene3D" id="3.30.160.390">
    <property type="entry name" value="Integrase, DNA-binding domain"/>
    <property type="match status" value="1"/>
</dbReference>
<dbReference type="Pfam" id="PF13356">
    <property type="entry name" value="Arm-DNA-bind_3"/>
    <property type="match status" value="1"/>
</dbReference>
<dbReference type="InterPro" id="IPR050808">
    <property type="entry name" value="Phage_Integrase"/>
</dbReference>
<accession>A0ABR5VXY1</accession>
<keyword evidence="10" id="KW-1185">Reference proteome</keyword>
<dbReference type="InterPro" id="IPR044068">
    <property type="entry name" value="CB"/>
</dbReference>